<comment type="caution">
    <text evidence="3">The sequence shown here is derived from an EMBL/GenBank/DDBJ whole genome shotgun (WGS) entry which is preliminary data.</text>
</comment>
<organism evidence="3 4">
    <name type="scientific">Seonamhaeicola marinus</name>
    <dbReference type="NCBI Taxonomy" id="1912246"/>
    <lineage>
        <taxon>Bacteria</taxon>
        <taxon>Pseudomonadati</taxon>
        <taxon>Bacteroidota</taxon>
        <taxon>Flavobacteriia</taxon>
        <taxon>Flavobacteriales</taxon>
        <taxon>Flavobacteriaceae</taxon>
    </lineage>
</organism>
<feature type="transmembrane region" description="Helical" evidence="1">
    <location>
        <begin position="75"/>
        <end position="97"/>
    </location>
</feature>
<sequence length="153" mass="18349">MAWGIGIAFHGFAVITESTISFKKWKSKKLQQYVEEEVEEFKRSNNQIKLETIEDFTKKEAYFRAKKRLDNLSGFYWHAVVYLVVNVFIFSILFFVADISFRAWYTYATAIFWGIGLAIHAISLFTKNIIFSKNWEQRKIEEYMRNDQQERWD</sequence>
<evidence type="ECO:0000259" key="2">
    <source>
        <dbReference type="Pfam" id="PF13239"/>
    </source>
</evidence>
<accession>A0A5D0ILR7</accession>
<keyword evidence="1" id="KW-0812">Transmembrane</keyword>
<evidence type="ECO:0000256" key="1">
    <source>
        <dbReference type="SAM" id="Phobius"/>
    </source>
</evidence>
<dbReference type="OrthoDB" id="1495672at2"/>
<dbReference type="Proteomes" id="UP000323930">
    <property type="component" value="Unassembled WGS sequence"/>
</dbReference>
<reference evidence="3 4" key="1">
    <citation type="submission" date="2019-08" db="EMBL/GenBank/DDBJ databases">
        <title>Seonamhaeicola sediminis sp. nov., isolated from marine sediment.</title>
        <authorList>
            <person name="Cao W.R."/>
        </authorList>
    </citation>
    <scope>NUCLEOTIDE SEQUENCE [LARGE SCALE GENOMIC DNA]</scope>
    <source>
        <strain evidence="3 4">B011</strain>
    </source>
</reference>
<protein>
    <submittedName>
        <fullName evidence="3">2TM domain-containing protein</fullName>
    </submittedName>
</protein>
<dbReference type="InterPro" id="IPR025698">
    <property type="entry name" value="2TM_dom"/>
</dbReference>
<dbReference type="Pfam" id="PF13239">
    <property type="entry name" value="2TM"/>
    <property type="match status" value="1"/>
</dbReference>
<name>A0A5D0ILR7_9FLAO</name>
<dbReference type="AlphaFoldDB" id="A0A5D0ILR7"/>
<evidence type="ECO:0000313" key="4">
    <source>
        <dbReference type="Proteomes" id="UP000323930"/>
    </source>
</evidence>
<gene>
    <name evidence="3" type="ORF">FUA24_06280</name>
</gene>
<keyword evidence="1" id="KW-0472">Membrane</keyword>
<feature type="transmembrane region" description="Helical" evidence="1">
    <location>
        <begin position="103"/>
        <end position="125"/>
    </location>
</feature>
<dbReference type="EMBL" id="VSDQ01000409">
    <property type="protein sequence ID" value="TYA84474.1"/>
    <property type="molecule type" value="Genomic_DNA"/>
</dbReference>
<feature type="domain" description="2TM" evidence="2">
    <location>
        <begin position="64"/>
        <end position="145"/>
    </location>
</feature>
<evidence type="ECO:0000313" key="3">
    <source>
        <dbReference type="EMBL" id="TYA84474.1"/>
    </source>
</evidence>
<proteinExistence type="predicted"/>
<keyword evidence="1" id="KW-1133">Transmembrane helix</keyword>
<keyword evidence="4" id="KW-1185">Reference proteome</keyword>